<evidence type="ECO:0000313" key="7">
    <source>
        <dbReference type="Proteomes" id="UP001597349"/>
    </source>
</evidence>
<evidence type="ECO:0000256" key="2">
    <source>
        <dbReference type="ARBA" id="ARBA00022793"/>
    </source>
</evidence>
<dbReference type="EMBL" id="JBHUGY010000027">
    <property type="protein sequence ID" value="MFD2054778.1"/>
    <property type="molecule type" value="Genomic_DNA"/>
</dbReference>
<dbReference type="PANTHER" id="PTHR43727">
    <property type="entry name" value="DIAMINOPIMELATE DECARBOXYLASE"/>
    <property type="match status" value="1"/>
</dbReference>
<protein>
    <submittedName>
        <fullName evidence="6">Diaminopimelate decarboxylase family protein</fullName>
    </submittedName>
</protein>
<evidence type="ECO:0000313" key="6">
    <source>
        <dbReference type="EMBL" id="MFD2054778.1"/>
    </source>
</evidence>
<dbReference type="SUPFAM" id="SSF51419">
    <property type="entry name" value="PLP-binding barrel"/>
    <property type="match status" value="1"/>
</dbReference>
<dbReference type="InterPro" id="IPR029066">
    <property type="entry name" value="PLP-binding_barrel"/>
</dbReference>
<dbReference type="Proteomes" id="UP001597349">
    <property type="component" value="Unassembled WGS sequence"/>
</dbReference>
<keyword evidence="3" id="KW-0663">Pyridoxal phosphate</keyword>
<name>A0ABW4WFG5_9HYPH</name>
<gene>
    <name evidence="6" type="ORF">ACFSQT_17275</name>
</gene>
<comment type="caution">
    <text evidence="6">The sequence shown here is derived from an EMBL/GenBank/DDBJ whole genome shotgun (WGS) entry which is preliminary data.</text>
</comment>
<accession>A0ABW4WFG5</accession>
<evidence type="ECO:0000256" key="4">
    <source>
        <dbReference type="ARBA" id="ARBA00023239"/>
    </source>
</evidence>
<sequence length="471" mass="51826">MTEIPAGREFLGSNPREHVTNVITRTDHIEVSQDGDLIFDGCRAEDLLSEFGSPLYVVSEQTLRENFRRMKGVFERLWPNKVVVMYAIKSNNNPAIRAVIHQEGGGGDCFGLGELHSTFMGGADPERVAMNGSNKTQAELRAAIHKGVNVNIDAVDEIRMLDAICAELGTVGSVALRIKSAPESLAGSSSDYLGLTSDVRQFLLREKWGFSVDSALDLVPQILTCRNLRLRGFSLHTPRFTQDPELFAACTRDFAETIIRIREATGYVPELIDIGGGWPRDRDPESRTHTLNSSSVENFAEAVVASLLDTFRSHQLPIPELRMEPGRFIVGNAVALLGRVGQIKRDCGMVWVNVDFSTNNLPRIDTAGSAYHFLPASGMDRAYAELAQIVGSTCIDSRMAHNWAIPKLATGEPVVILDAGMYADSASTQFNSVPRPATVMICNGTVHMIKRRETVEDLYQNTSIPDHLLPK</sequence>
<dbReference type="InterPro" id="IPR009006">
    <property type="entry name" value="Ala_racemase/Decarboxylase_C"/>
</dbReference>
<keyword evidence="4" id="KW-0456">Lyase</keyword>
<dbReference type="InterPro" id="IPR000183">
    <property type="entry name" value="Orn/DAP/Arg_de-COase"/>
</dbReference>
<dbReference type="Pfam" id="PF02784">
    <property type="entry name" value="Orn_Arg_deC_N"/>
    <property type="match status" value="1"/>
</dbReference>
<dbReference type="SUPFAM" id="SSF50621">
    <property type="entry name" value="Alanine racemase C-terminal domain-like"/>
    <property type="match status" value="1"/>
</dbReference>
<dbReference type="PRINTS" id="PR01179">
    <property type="entry name" value="ODADCRBXLASE"/>
</dbReference>
<dbReference type="PRINTS" id="PR01181">
    <property type="entry name" value="DAPDCRBXLASE"/>
</dbReference>
<evidence type="ECO:0000256" key="3">
    <source>
        <dbReference type="ARBA" id="ARBA00022898"/>
    </source>
</evidence>
<keyword evidence="7" id="KW-1185">Reference proteome</keyword>
<comment type="cofactor">
    <cofactor evidence="1">
        <name>pyridoxal 5'-phosphate</name>
        <dbReference type="ChEBI" id="CHEBI:597326"/>
    </cofactor>
</comment>
<keyword evidence="2" id="KW-0210">Decarboxylase</keyword>
<dbReference type="PANTHER" id="PTHR43727:SF2">
    <property type="entry name" value="GROUP IV DECARBOXYLASE"/>
    <property type="match status" value="1"/>
</dbReference>
<proteinExistence type="predicted"/>
<evidence type="ECO:0000259" key="5">
    <source>
        <dbReference type="Pfam" id="PF02784"/>
    </source>
</evidence>
<reference evidence="7" key="1">
    <citation type="journal article" date="2019" name="Int. J. Syst. Evol. Microbiol.">
        <title>The Global Catalogue of Microorganisms (GCM) 10K type strain sequencing project: providing services to taxonomists for standard genome sequencing and annotation.</title>
        <authorList>
            <consortium name="The Broad Institute Genomics Platform"/>
            <consortium name="The Broad Institute Genome Sequencing Center for Infectious Disease"/>
            <person name="Wu L."/>
            <person name="Ma J."/>
        </authorList>
    </citation>
    <scope>NUCLEOTIDE SEQUENCE [LARGE SCALE GENOMIC DNA]</scope>
    <source>
        <strain evidence="7">CGMCC 1.16226</strain>
    </source>
</reference>
<feature type="domain" description="Orn/DAP/Arg decarboxylase 2 N-terminal" evidence="5">
    <location>
        <begin position="62"/>
        <end position="331"/>
    </location>
</feature>
<dbReference type="InterPro" id="IPR002986">
    <property type="entry name" value="DAP_deCOOHase_LysA"/>
</dbReference>
<dbReference type="Gene3D" id="3.20.20.10">
    <property type="entry name" value="Alanine racemase"/>
    <property type="match status" value="1"/>
</dbReference>
<dbReference type="RefSeq" id="WP_379020628.1">
    <property type="nucleotide sequence ID" value="NZ_JBHUGY010000027.1"/>
</dbReference>
<evidence type="ECO:0000256" key="1">
    <source>
        <dbReference type="ARBA" id="ARBA00001933"/>
    </source>
</evidence>
<dbReference type="InterPro" id="IPR022644">
    <property type="entry name" value="De-COase2_N"/>
</dbReference>
<organism evidence="6 7">
    <name type="scientific">Mesorhizobium calcicola</name>
    <dbReference type="NCBI Taxonomy" id="1300310"/>
    <lineage>
        <taxon>Bacteria</taxon>
        <taxon>Pseudomonadati</taxon>
        <taxon>Pseudomonadota</taxon>
        <taxon>Alphaproteobacteria</taxon>
        <taxon>Hyphomicrobiales</taxon>
        <taxon>Phyllobacteriaceae</taxon>
        <taxon>Mesorhizobium</taxon>
    </lineage>
</organism>
<dbReference type="Gene3D" id="2.40.37.10">
    <property type="entry name" value="Lyase, Ornithine Decarboxylase, Chain A, domain 1"/>
    <property type="match status" value="1"/>
</dbReference>